<keyword evidence="2" id="KW-1185">Reference proteome</keyword>
<organism evidence="1 2">
    <name type="scientific">Fraxinus pennsylvanica</name>
    <dbReference type="NCBI Taxonomy" id="56036"/>
    <lineage>
        <taxon>Eukaryota</taxon>
        <taxon>Viridiplantae</taxon>
        <taxon>Streptophyta</taxon>
        <taxon>Embryophyta</taxon>
        <taxon>Tracheophyta</taxon>
        <taxon>Spermatophyta</taxon>
        <taxon>Magnoliopsida</taxon>
        <taxon>eudicotyledons</taxon>
        <taxon>Gunneridae</taxon>
        <taxon>Pentapetalae</taxon>
        <taxon>asterids</taxon>
        <taxon>lamiids</taxon>
        <taxon>Lamiales</taxon>
        <taxon>Oleaceae</taxon>
        <taxon>Oleeae</taxon>
        <taxon>Fraxinus</taxon>
    </lineage>
</organism>
<dbReference type="Proteomes" id="UP000834106">
    <property type="component" value="Chromosome 5"/>
</dbReference>
<dbReference type="EMBL" id="OU503040">
    <property type="protein sequence ID" value="CAI9761382.1"/>
    <property type="molecule type" value="Genomic_DNA"/>
</dbReference>
<proteinExistence type="predicted"/>
<accession>A0AAD2DNR3</accession>
<protein>
    <submittedName>
        <fullName evidence="1">Uncharacterized protein</fullName>
    </submittedName>
</protein>
<dbReference type="AlphaFoldDB" id="A0AAD2DNR3"/>
<evidence type="ECO:0000313" key="2">
    <source>
        <dbReference type="Proteomes" id="UP000834106"/>
    </source>
</evidence>
<gene>
    <name evidence="1" type="ORF">FPE_LOCUS8812</name>
</gene>
<reference evidence="1" key="1">
    <citation type="submission" date="2023-05" db="EMBL/GenBank/DDBJ databases">
        <authorList>
            <person name="Huff M."/>
        </authorList>
    </citation>
    <scope>NUCLEOTIDE SEQUENCE</scope>
</reference>
<name>A0AAD2DNR3_9LAMI</name>
<sequence>MEGEASCGSVSDIRRSGNVPRRLLNWRNDRSDMKGKRVVDSTRRGGLRRRRRVGINGGNYYSVSSHDPSSCVEVQDGAVPVSPSSINMRGNELSEGISLPVDNEDDAHNFECEFSWSLNSVNDDQKMTIKPDDTETQMMEREHDITTVLEATADETIGQEMNGDQKMTTKPDDIETQMMDKEHDTTIQSEATADEQTKICQEEYLIHALMYDELIF</sequence>
<evidence type="ECO:0000313" key="1">
    <source>
        <dbReference type="EMBL" id="CAI9761382.1"/>
    </source>
</evidence>